<dbReference type="SMART" id="SM00736">
    <property type="entry name" value="CADG"/>
    <property type="match status" value="1"/>
</dbReference>
<dbReference type="Pfam" id="PF05345">
    <property type="entry name" value="He_PIG"/>
    <property type="match status" value="1"/>
</dbReference>
<feature type="chain" id="PRO_5025461425" description="Dystroglycan-type cadherin-like domain-containing protein" evidence="5">
    <location>
        <begin position="26"/>
        <end position="951"/>
    </location>
</feature>
<evidence type="ECO:0000256" key="5">
    <source>
        <dbReference type="SAM" id="SignalP"/>
    </source>
</evidence>
<dbReference type="Pfam" id="PF18884">
    <property type="entry name" value="TSP3_bac"/>
    <property type="match status" value="1"/>
</dbReference>
<keyword evidence="3 5" id="KW-0732">Signal</keyword>
<feature type="domain" description="Dystroglycan-type cadherin-like" evidence="6">
    <location>
        <begin position="550"/>
        <end position="639"/>
    </location>
</feature>
<dbReference type="GO" id="GO:0005509">
    <property type="term" value="F:calcium ion binding"/>
    <property type="evidence" value="ECO:0007669"/>
    <property type="project" value="InterPro"/>
</dbReference>
<dbReference type="Gene3D" id="2.60.40.2810">
    <property type="match status" value="1"/>
</dbReference>
<keyword evidence="2" id="KW-0964">Secreted</keyword>
<dbReference type="InterPro" id="IPR059100">
    <property type="entry name" value="TSP3_bac"/>
</dbReference>
<feature type="signal peptide" evidence="5">
    <location>
        <begin position="1"/>
        <end position="25"/>
    </location>
</feature>
<dbReference type="GO" id="GO:0016020">
    <property type="term" value="C:membrane"/>
    <property type="evidence" value="ECO:0007669"/>
    <property type="project" value="InterPro"/>
</dbReference>
<proteinExistence type="predicted"/>
<dbReference type="AlphaFoldDB" id="A0A6C2UET4"/>
<evidence type="ECO:0000256" key="3">
    <source>
        <dbReference type="ARBA" id="ARBA00022729"/>
    </source>
</evidence>
<keyword evidence="8" id="KW-1185">Reference proteome</keyword>
<dbReference type="Gene3D" id="2.60.40.10">
    <property type="entry name" value="Immunoglobulins"/>
    <property type="match status" value="1"/>
</dbReference>
<evidence type="ECO:0000313" key="8">
    <source>
        <dbReference type="Proteomes" id="UP000346198"/>
    </source>
</evidence>
<protein>
    <recommendedName>
        <fullName evidence="6">Dystroglycan-type cadherin-like domain-containing protein</fullName>
    </recommendedName>
</protein>
<dbReference type="InterPro" id="IPR015919">
    <property type="entry name" value="Cadherin-like_sf"/>
</dbReference>
<evidence type="ECO:0000256" key="4">
    <source>
        <dbReference type="ARBA" id="ARBA00022837"/>
    </source>
</evidence>
<dbReference type="InterPro" id="IPR013783">
    <property type="entry name" value="Ig-like_fold"/>
</dbReference>
<dbReference type="Proteomes" id="UP000346198">
    <property type="component" value="Unassembled WGS sequence"/>
</dbReference>
<organism evidence="7 8">
    <name type="scientific">Pontiella sulfatireligans</name>
    <dbReference type="NCBI Taxonomy" id="2750658"/>
    <lineage>
        <taxon>Bacteria</taxon>
        <taxon>Pseudomonadati</taxon>
        <taxon>Kiritimatiellota</taxon>
        <taxon>Kiritimatiellia</taxon>
        <taxon>Kiritimatiellales</taxon>
        <taxon>Pontiellaceae</taxon>
        <taxon>Pontiella</taxon>
    </lineage>
</organism>
<accession>A0A6C2UET4</accession>
<evidence type="ECO:0000256" key="2">
    <source>
        <dbReference type="ARBA" id="ARBA00022525"/>
    </source>
</evidence>
<gene>
    <name evidence="7" type="ORF">SCARR_00743</name>
</gene>
<evidence type="ECO:0000256" key="1">
    <source>
        <dbReference type="ARBA" id="ARBA00004613"/>
    </source>
</evidence>
<sequence>MTIFSFRNRYICFALLGVLIPGISASVPVPPTSAEIVLIEAKLDQDLTAQEAQALHDKIVEGYRIRDWTGDDVKGFLDDPGTMPIAAMTNDNWHFNGWFPRNIHRYYQHYRATGDPYCIEQLEYYAQWIDDYVPVWHEEQEKIFNYFAHPMVALLLLERMDAGIDPVDTATLDKCHDYLETFLSIADTHKGIDPSERPAKYLDPVSESEYVAIEQELQTAGLSDVFWAKPWNQRATTVTMMAMAIKATRHYHQLSDTQVFQADEDNLLDALNFWIESFYNHSSEYTYNGTNYVTWAYSRSRITSIDADGTLNYKMQEDTDHASHNMRALIYLWELGFGGDYFDADYIQGAANTAVDHAYLAHLNLNSYCPTKLTNSAPHLLSPQTAPYYENSWLTADGFGVRAIWWVSISGFRPEYYVLFTKEYRGGTYDDYDSSFAFCRYTRRKLVGDQLLFVSDNYRPVASNAIVFVSGGGSMAITLTGSDSDGDPLSYTVETLPTHGTLSGTAPNLTYTPGTNFFGSDSFTFTVNDGTINSLEGTVSIITNNPPVFGVDPTIGNAATQGVAYAGSIATTDVDGDSLTYSLTGIPSWLTVSANGMLGGTPGNDDVGSNSFTVEVDDGNGGTDTTILQIVVRATTTQTETDELEFDNSATNSWATSSTATRWLRPVGYPGSNRVWNVGETLIMEFDCYNISANAFAWNTSSMTLGFGIGDNAEAICWGLKHQTSTYQFGNISIDTSAGGAGSMSANLLSSSDRERLTGIEGTTYDLYGPLEAAHFILSAKYIGGTEYELSMTMSEIGNTNNSLTINRTRDEGVVIDAIDEFHIRFNLASGSTEFSFSNVVIKVETETTVVVEDTDGDGLTDEQETALGTDPYDPASMFSITGNTPLPGIGKIEIIWPSATGVLYRIWESPDLSSWSVARDWATGLTPPEDALEFDLSPSNGFFKVETDIL</sequence>
<dbReference type="Pfam" id="PF17963">
    <property type="entry name" value="Big_9"/>
    <property type="match status" value="1"/>
</dbReference>
<evidence type="ECO:0000313" key="7">
    <source>
        <dbReference type="EMBL" id="VGO18690.1"/>
    </source>
</evidence>
<keyword evidence="4" id="KW-0106">Calcium</keyword>
<name>A0A6C2UET4_9BACT</name>
<comment type="subcellular location">
    <subcellularLocation>
        <location evidence="1">Secreted</location>
    </subcellularLocation>
</comment>
<dbReference type="SUPFAM" id="SSF49313">
    <property type="entry name" value="Cadherin-like"/>
    <property type="match status" value="1"/>
</dbReference>
<dbReference type="InterPro" id="IPR006644">
    <property type="entry name" value="Cadg"/>
</dbReference>
<reference evidence="7 8" key="1">
    <citation type="submission" date="2019-04" db="EMBL/GenBank/DDBJ databases">
        <authorList>
            <person name="Van Vliet M D."/>
        </authorList>
    </citation>
    <scope>NUCLEOTIDE SEQUENCE [LARGE SCALE GENOMIC DNA]</scope>
    <source>
        <strain evidence="7 8">F21</strain>
    </source>
</reference>
<evidence type="ECO:0000259" key="6">
    <source>
        <dbReference type="SMART" id="SM00736"/>
    </source>
</evidence>
<dbReference type="EMBL" id="CAAHFH010000001">
    <property type="protein sequence ID" value="VGO18690.1"/>
    <property type="molecule type" value="Genomic_DNA"/>
</dbReference>